<reference evidence="2" key="1">
    <citation type="submission" date="2023-03" db="EMBL/GenBank/DDBJ databases">
        <title>Massive genome expansion in bonnet fungi (Mycena s.s.) driven by repeated elements and novel gene families across ecological guilds.</title>
        <authorList>
            <consortium name="Lawrence Berkeley National Laboratory"/>
            <person name="Harder C.B."/>
            <person name="Miyauchi S."/>
            <person name="Viragh M."/>
            <person name="Kuo A."/>
            <person name="Thoen E."/>
            <person name="Andreopoulos B."/>
            <person name="Lu D."/>
            <person name="Skrede I."/>
            <person name="Drula E."/>
            <person name="Henrissat B."/>
            <person name="Morin E."/>
            <person name="Kohler A."/>
            <person name="Barry K."/>
            <person name="LaButti K."/>
            <person name="Morin E."/>
            <person name="Salamov A."/>
            <person name="Lipzen A."/>
            <person name="Mereny Z."/>
            <person name="Hegedus B."/>
            <person name="Baldrian P."/>
            <person name="Stursova M."/>
            <person name="Weitz H."/>
            <person name="Taylor A."/>
            <person name="Grigoriev I.V."/>
            <person name="Nagy L.G."/>
            <person name="Martin F."/>
            <person name="Kauserud H."/>
        </authorList>
    </citation>
    <scope>NUCLEOTIDE SEQUENCE</scope>
    <source>
        <strain evidence="2">CBHHK182m</strain>
    </source>
</reference>
<keyword evidence="1" id="KW-0732">Signal</keyword>
<dbReference type="Gene3D" id="3.10.450.50">
    <property type="match status" value="1"/>
</dbReference>
<keyword evidence="3" id="KW-1185">Reference proteome</keyword>
<feature type="chain" id="PRO_5042249040" evidence="1">
    <location>
        <begin position="21"/>
        <end position="202"/>
    </location>
</feature>
<accession>A0AAD7JS89</accession>
<dbReference type="EMBL" id="JARKIB010000016">
    <property type="protein sequence ID" value="KAJ7770765.1"/>
    <property type="molecule type" value="Genomic_DNA"/>
</dbReference>
<dbReference type="SUPFAM" id="SSF54427">
    <property type="entry name" value="NTF2-like"/>
    <property type="match status" value="1"/>
</dbReference>
<dbReference type="InterPro" id="IPR032710">
    <property type="entry name" value="NTF2-like_dom_sf"/>
</dbReference>
<dbReference type="AlphaFoldDB" id="A0AAD7JS89"/>
<protein>
    <submittedName>
        <fullName evidence="2">Uncharacterized protein</fullName>
    </submittedName>
</protein>
<evidence type="ECO:0000313" key="2">
    <source>
        <dbReference type="EMBL" id="KAJ7770765.1"/>
    </source>
</evidence>
<organism evidence="2 3">
    <name type="scientific">Mycena metata</name>
    <dbReference type="NCBI Taxonomy" id="1033252"/>
    <lineage>
        <taxon>Eukaryota</taxon>
        <taxon>Fungi</taxon>
        <taxon>Dikarya</taxon>
        <taxon>Basidiomycota</taxon>
        <taxon>Agaricomycotina</taxon>
        <taxon>Agaricomycetes</taxon>
        <taxon>Agaricomycetidae</taxon>
        <taxon>Agaricales</taxon>
        <taxon>Marasmiineae</taxon>
        <taxon>Mycenaceae</taxon>
        <taxon>Mycena</taxon>
    </lineage>
</organism>
<name>A0AAD7JS89_9AGAR</name>
<dbReference type="Proteomes" id="UP001215598">
    <property type="component" value="Unassembled WGS sequence"/>
</dbReference>
<feature type="signal peptide" evidence="1">
    <location>
        <begin position="1"/>
        <end position="20"/>
    </location>
</feature>
<evidence type="ECO:0000313" key="3">
    <source>
        <dbReference type="Proteomes" id="UP001215598"/>
    </source>
</evidence>
<proteinExistence type="predicted"/>
<sequence length="202" mass="21959">MHVKLFTLLSATSLTIGTLAAPASSAAADTALAFLTAYSNMDYDSLAALTTDDFTFSDSAYPLIQGDVARGMYRWFVHDKEKTQMKVIIHDVQPSPTDANTASLLPLFTLIFSHSEWMQAIASFTDDYFFNGNHVINNITSTMVVTDGKLSSETDSYSFAAWAEQALGPVVGPLAAPLSVTQKIIQVTAKVELDSFLLFNPE</sequence>
<comment type="caution">
    <text evidence="2">The sequence shown here is derived from an EMBL/GenBank/DDBJ whole genome shotgun (WGS) entry which is preliminary data.</text>
</comment>
<gene>
    <name evidence="2" type="ORF">B0H16DRAFT_1775030</name>
</gene>
<evidence type="ECO:0000256" key="1">
    <source>
        <dbReference type="SAM" id="SignalP"/>
    </source>
</evidence>